<evidence type="ECO:0000256" key="6">
    <source>
        <dbReference type="ARBA" id="ARBA00023198"/>
    </source>
</evidence>
<comment type="subcellular location">
    <subcellularLocation>
        <location evidence="1">Secreted</location>
    </subcellularLocation>
</comment>
<keyword evidence="6" id="KW-0395">Inflammatory response</keyword>
<dbReference type="InterPro" id="IPR001811">
    <property type="entry name" value="Chemokine_IL8-like_dom"/>
</dbReference>
<dbReference type="AlphaFoldDB" id="A0AA88LPN5"/>
<name>A0AA88LPN5_CHASR</name>
<evidence type="ECO:0000256" key="1">
    <source>
        <dbReference type="ARBA" id="ARBA00004613"/>
    </source>
</evidence>
<feature type="domain" description="Chemokine interleukin-8-like" evidence="8">
    <location>
        <begin position="35"/>
        <end position="94"/>
    </location>
</feature>
<dbReference type="Proteomes" id="UP001187415">
    <property type="component" value="Unassembled WGS sequence"/>
</dbReference>
<dbReference type="PANTHER" id="PTHR12015:SF111">
    <property type="entry name" value="C-C MOTIF CHEMOKINE 17"/>
    <property type="match status" value="1"/>
</dbReference>
<keyword evidence="2" id="KW-0145">Chemotaxis</keyword>
<comment type="caution">
    <text evidence="9">The sequence shown here is derived from an EMBL/GenBank/DDBJ whole genome shotgun (WGS) entry which is preliminary data.</text>
</comment>
<dbReference type="SUPFAM" id="SSF54117">
    <property type="entry name" value="Interleukin 8-like chemokines"/>
    <property type="match status" value="1"/>
</dbReference>
<accession>A0AA88LPN5</accession>
<dbReference type="GO" id="GO:0005615">
    <property type="term" value="C:extracellular space"/>
    <property type="evidence" value="ECO:0007669"/>
    <property type="project" value="UniProtKB-KW"/>
</dbReference>
<feature type="region of interest" description="Disordered" evidence="7">
    <location>
        <begin position="80"/>
        <end position="116"/>
    </location>
</feature>
<gene>
    <name evidence="9" type="ORF">Q5P01_022319</name>
</gene>
<sequence>MFQLCVGKCADTFRPLKMSGGVKTTLMSGCAQGGIASCCRKISTTKVRRELLKNYYVQHQPACPLHVVVFTTVEGRRICSDPNEPRTKMNQSYLDKKNRGPHTTLHPHQHLQRQNS</sequence>
<evidence type="ECO:0000259" key="8">
    <source>
        <dbReference type="SMART" id="SM00199"/>
    </source>
</evidence>
<evidence type="ECO:0000313" key="9">
    <source>
        <dbReference type="EMBL" id="KAK2822254.1"/>
    </source>
</evidence>
<dbReference type="EMBL" id="JAUPFM010000018">
    <property type="protein sequence ID" value="KAK2822254.1"/>
    <property type="molecule type" value="Genomic_DNA"/>
</dbReference>
<dbReference type="GO" id="GO:0006954">
    <property type="term" value="P:inflammatory response"/>
    <property type="evidence" value="ECO:0007669"/>
    <property type="project" value="UniProtKB-KW"/>
</dbReference>
<evidence type="ECO:0000256" key="3">
    <source>
        <dbReference type="ARBA" id="ARBA00022514"/>
    </source>
</evidence>
<dbReference type="InterPro" id="IPR039809">
    <property type="entry name" value="Chemokine_b/g/d"/>
</dbReference>
<dbReference type="Pfam" id="PF00048">
    <property type="entry name" value="IL8"/>
    <property type="match status" value="1"/>
</dbReference>
<keyword evidence="3" id="KW-0202">Cytokine</keyword>
<evidence type="ECO:0000256" key="5">
    <source>
        <dbReference type="ARBA" id="ARBA00022729"/>
    </source>
</evidence>
<dbReference type="InterPro" id="IPR036048">
    <property type="entry name" value="Interleukin_8-like_sf"/>
</dbReference>
<keyword evidence="10" id="KW-1185">Reference proteome</keyword>
<proteinExistence type="predicted"/>
<evidence type="ECO:0000256" key="7">
    <source>
        <dbReference type="SAM" id="MobiDB-lite"/>
    </source>
</evidence>
<protein>
    <recommendedName>
        <fullName evidence="8">Chemokine interleukin-8-like domain-containing protein</fullName>
    </recommendedName>
</protein>
<dbReference type="SMART" id="SM00199">
    <property type="entry name" value="SCY"/>
    <property type="match status" value="1"/>
</dbReference>
<dbReference type="GO" id="GO:0006955">
    <property type="term" value="P:immune response"/>
    <property type="evidence" value="ECO:0007669"/>
    <property type="project" value="InterPro"/>
</dbReference>
<keyword evidence="4" id="KW-0964">Secreted</keyword>
<feature type="compositionally biased region" description="Basic residues" evidence="7">
    <location>
        <begin position="105"/>
        <end position="116"/>
    </location>
</feature>
<dbReference type="Gene3D" id="2.40.50.40">
    <property type="match status" value="1"/>
</dbReference>
<reference evidence="9" key="1">
    <citation type="submission" date="2023-07" db="EMBL/GenBank/DDBJ databases">
        <title>Chromosome-level Genome Assembly of Striped Snakehead (Channa striata).</title>
        <authorList>
            <person name="Liu H."/>
        </authorList>
    </citation>
    <scope>NUCLEOTIDE SEQUENCE</scope>
    <source>
        <strain evidence="9">Gz</strain>
        <tissue evidence="9">Muscle</tissue>
    </source>
</reference>
<dbReference type="PANTHER" id="PTHR12015">
    <property type="entry name" value="SMALL INDUCIBLE CYTOKINE A"/>
    <property type="match status" value="1"/>
</dbReference>
<dbReference type="GO" id="GO:0008009">
    <property type="term" value="F:chemokine activity"/>
    <property type="evidence" value="ECO:0007669"/>
    <property type="project" value="InterPro"/>
</dbReference>
<keyword evidence="5" id="KW-0732">Signal</keyword>
<evidence type="ECO:0000256" key="2">
    <source>
        <dbReference type="ARBA" id="ARBA00022500"/>
    </source>
</evidence>
<evidence type="ECO:0000313" key="10">
    <source>
        <dbReference type="Proteomes" id="UP001187415"/>
    </source>
</evidence>
<organism evidence="9 10">
    <name type="scientific">Channa striata</name>
    <name type="common">Snakehead murrel</name>
    <name type="synonym">Ophicephalus striatus</name>
    <dbReference type="NCBI Taxonomy" id="64152"/>
    <lineage>
        <taxon>Eukaryota</taxon>
        <taxon>Metazoa</taxon>
        <taxon>Chordata</taxon>
        <taxon>Craniata</taxon>
        <taxon>Vertebrata</taxon>
        <taxon>Euteleostomi</taxon>
        <taxon>Actinopterygii</taxon>
        <taxon>Neopterygii</taxon>
        <taxon>Teleostei</taxon>
        <taxon>Neoteleostei</taxon>
        <taxon>Acanthomorphata</taxon>
        <taxon>Anabantaria</taxon>
        <taxon>Anabantiformes</taxon>
        <taxon>Channoidei</taxon>
        <taxon>Channidae</taxon>
        <taxon>Channa</taxon>
    </lineage>
</organism>
<evidence type="ECO:0000256" key="4">
    <source>
        <dbReference type="ARBA" id="ARBA00022525"/>
    </source>
</evidence>